<feature type="compositionally biased region" description="Basic and acidic residues" evidence="1">
    <location>
        <begin position="2138"/>
        <end position="2159"/>
    </location>
</feature>
<comment type="caution">
    <text evidence="2">The sequence shown here is derived from an EMBL/GenBank/DDBJ whole genome shotgun (WGS) entry which is preliminary data.</text>
</comment>
<feature type="compositionally biased region" description="Basic and acidic residues" evidence="1">
    <location>
        <begin position="625"/>
        <end position="650"/>
    </location>
</feature>
<feature type="region of interest" description="Disordered" evidence="1">
    <location>
        <begin position="82"/>
        <end position="124"/>
    </location>
</feature>
<protein>
    <submittedName>
        <fullName evidence="2">Uncharacterized protein</fullName>
    </submittedName>
</protein>
<feature type="compositionally biased region" description="Polar residues" evidence="1">
    <location>
        <begin position="816"/>
        <end position="841"/>
    </location>
</feature>
<reference evidence="2" key="1">
    <citation type="submission" date="2021-03" db="EMBL/GenBank/DDBJ databases">
        <authorList>
            <person name="Tran Van P."/>
        </authorList>
    </citation>
    <scope>NUCLEOTIDE SEQUENCE</scope>
</reference>
<feature type="compositionally biased region" description="Basic residues" evidence="1">
    <location>
        <begin position="90"/>
        <end position="100"/>
    </location>
</feature>
<sequence>MLRAALVKTINWSIPELPKKRRRPKHKKFQLKELTVLVPADAGPVETIIDQILQGEQNGREIRTKDGRLVAYVDGIVQRFNKKAHEAHQKKLKRRGKMPKGKSSSTKRLEGENSYPHGSTHTMTTSQEYYTFGTQKYPLQTKEETSKQQYDQMPLMMNSQHQAPESKLSSTEFHNAKKPPKPLFDPQLKNIGDHEKLLIPPKKYENIEFGKEEKDKTDNAMITKESYKSNNVSVYDGTKPNMVRIIKKDSIPELTWKNDLDIHLENLEGFMMNQFVEYSEPEEKDVTGSAEFGQFSPKEDMENNLDPNMERKDVPANQSEYLIKKPQYDSENVLRREHQVQQLNNKRINIQSKMSAKQMFSKHNENLVDIHELDQDQNVEYLSTSPKLNEGSASATISSEEKVTSSFLGSYGPKPNIKKIYLDRVETKSMNENREYEGSDESKDPDKEAESLENPNETDKDIVTIPVNVNALPHIEKVQTQNKQKEKTTLTETLPENDIVDVSNIREHPPLIPAKDKGYFKEERGRLTYKNVQSENKPMYFSKSDGNHNNTKIELSDIKLQMPGKIKSPIAHQFGKASQSINTFLDNDKENYKFKKSTLTNPGLHKTLTSYKNKHKRTMLPQPSRWEDDSSPDYKKSSHSLEKEELSTEELDKHQNIELVELQNLIQEPEYENSQNANHIGTDEQFLHKENKYDNTLSSFGRPSTHELNTNMVSKYSSRADTHIPEIFHTGDSSGPKGRETQLIRELAQYPKKAIGGKGTKISEKGKLLFNSYDKDSFDHNFAAPGFKGQIEAMQDKFETTPLSEERYDKSDGMALQSQAAIDSSDGYSKPSQVDFTARSKGTQWPTKLVNLESHIDDFESESASSESLEKKPREQVKKKQRESDIEDEQTNETTELQNFVHAHNIREYNNDEKTIEHNTKIKTTHEDIYSNKKHIGNKVPVIIWAQKSIETVEPKKTYVDVIPKEDIFDKNINVNELKVKQDEGKARIPVNIFYKNKPKSNAGTKTLSKIYEPYNGDKLQASYKHKEIEDKVAKTHKNEYSLANYTTVNINKNEPKQNAVVKESESIESVESKKNYNEPIILTKQYISKKTDSSELTETNTRHKILYNNDNNGISGIKTEYTRRFMPISPFSYSEEVKYRSEGENTKIITNKKDAGNGLDIKPEPIIKYKKEDKEFYGIKTDFVRRLLPSESDILENNYGSKIVNRNEGEVNAEFNKDTIISPENVGGGSDVEKTPKTSIYPQILYNNENDGISGVKTEYTRRLMPSSSLSGKEEVKYRNESENRIISKAMDGENESDTTPEPIIKYKKENKGFSIVKTDFVRRLLPSDIDTLENKDKSTIADRNYSESNIVTKVFPENEIGASDSKLTPKTNIKPQIFYNSENNGLSGVKTEYTRRLMPMPASSENEEVSMKSDNKTRRKLSKETDEGNEIKIKTKSLIKYKKEDRGFSGIKTDFVRRLLPFESDVLEQKDKYKNADKNGEERYSEAKMGTNVIPENEGSARKVKPYSQADTRPNIVYNNENDVISGVKTEYTRRMQITQENIPAEEIIDNIPCVSNDKSDEKPQVLHKIKFSENSTEQDFNETPDLISTEKLMQEKQENDKECEENINKIKTMSSNNEIVNTNEDKFSEIKVLNSPQTSYSDEKNGFVGTKNNHVKRLMTKGEDEQKMYDNDVEENINDINTKNGAQFSPQLKEETPDVHVVIAAQRMQSIQEGQSYNSNIFETRNKQKETFSTKDVSGDGAEYIEELAVPRHKSKGKNAQRGKMVIPKQVTNNTYITKQNRYNSESGISAVKSDYLQELEPYKNKIVSDSSKNELFRSKLDKYDVALEDQDLFMPSASSYESLYKRNGAITNKHNIQNNRLKNISSHKEVANRILFNEYKNNINSANTIDIILPTTQLKNSYTISGKLNYDNITFRYKTGTEDETKGDLLHPVDNSKMLFKPITVRMLQAENNNSLWVNMNVTNDAEMKQRLRNDNGTIVSTVQSNTTEEPNHKINTHTPLVKVVPLEEKVNTSFVNEGTTDKAVPSIPKTDFETERSTKEQINMTKNNHTAKGVTNSTVNKTEIKPSTTHIVKNEAIKSAQVSDQTTYMESKSPQQNVTLSLNIGDIERHLKLSRPTKYTFFREETIRPSLDEYNSTREENANNRHFSPNDKNPKMQGVVDAELSGKPLASLHEEQDNYEAPKPFKLFGTEDKIVAHIIKDTEAVRIDDLVIPIKSAYKQDIYLQNPVQLKDKANNTLYRHEFTDNVTNEQLNVLPNNFSDNNTQETITHETDNSVKNEVSMISETEPTVHPKQRFHPNEFDSNEDSSSEKYKVKSSKEEESEISGGDQFPNKVDKDEEDLPGVLMPDSKNVLKLKIIRVPPSALKGSHIKDVQGQNLGAPINLHVKLPRDEKMGRYLTLPEALKRGVLKVIGGKGQTGGLGPLSDVPVVFKHWNRMLDDPTDKKKKKIKKRGHKQRNQQRRRIAVRQSL</sequence>
<evidence type="ECO:0000313" key="2">
    <source>
        <dbReference type="EMBL" id="CAG2060667.1"/>
    </source>
</evidence>
<feature type="region of interest" description="Disordered" evidence="1">
    <location>
        <begin position="2138"/>
        <end position="2160"/>
    </location>
</feature>
<feature type="region of interest" description="Disordered" evidence="1">
    <location>
        <begin position="806"/>
        <end position="841"/>
    </location>
</feature>
<feature type="region of interest" description="Disordered" evidence="1">
    <location>
        <begin position="386"/>
        <end position="409"/>
    </location>
</feature>
<feature type="compositionally biased region" description="Polar residues" evidence="1">
    <location>
        <begin position="2263"/>
        <end position="2272"/>
    </location>
</feature>
<evidence type="ECO:0000313" key="3">
    <source>
        <dbReference type="Proteomes" id="UP001153148"/>
    </source>
</evidence>
<feature type="compositionally biased region" description="Basic and acidic residues" evidence="1">
    <location>
        <begin position="2313"/>
        <end position="2324"/>
    </location>
</feature>
<feature type="compositionally biased region" description="Basic residues" evidence="1">
    <location>
        <begin position="2449"/>
        <end position="2475"/>
    </location>
</feature>
<organism evidence="2 3">
    <name type="scientific">Timema podura</name>
    <name type="common">Walking stick</name>
    <dbReference type="NCBI Taxonomy" id="61482"/>
    <lineage>
        <taxon>Eukaryota</taxon>
        <taxon>Metazoa</taxon>
        <taxon>Ecdysozoa</taxon>
        <taxon>Arthropoda</taxon>
        <taxon>Hexapoda</taxon>
        <taxon>Insecta</taxon>
        <taxon>Pterygota</taxon>
        <taxon>Neoptera</taxon>
        <taxon>Polyneoptera</taxon>
        <taxon>Phasmatodea</taxon>
        <taxon>Timematodea</taxon>
        <taxon>Timematoidea</taxon>
        <taxon>Timematidae</taxon>
        <taxon>Timema</taxon>
    </lineage>
</organism>
<feature type="region of interest" description="Disordered" evidence="1">
    <location>
        <begin position="2263"/>
        <end position="2282"/>
    </location>
</feature>
<dbReference type="EMBL" id="CAJPIN010013096">
    <property type="protein sequence ID" value="CAG2060667.1"/>
    <property type="molecule type" value="Genomic_DNA"/>
</dbReference>
<feature type="compositionally biased region" description="Basic and acidic residues" evidence="1">
    <location>
        <begin position="1411"/>
        <end position="1428"/>
    </location>
</feature>
<dbReference type="Proteomes" id="UP001153148">
    <property type="component" value="Unassembled WGS sequence"/>
</dbReference>
<feature type="compositionally biased region" description="Basic and acidic residues" evidence="1">
    <location>
        <begin position="430"/>
        <end position="450"/>
    </location>
</feature>
<accession>A0ABN7P1R6</accession>
<evidence type="ECO:0000256" key="1">
    <source>
        <dbReference type="SAM" id="MobiDB-lite"/>
    </source>
</evidence>
<feature type="compositionally biased region" description="Polar residues" evidence="1">
    <location>
        <begin position="386"/>
        <end position="408"/>
    </location>
</feature>
<feature type="region of interest" description="Disordered" evidence="1">
    <location>
        <begin position="2445"/>
        <end position="2475"/>
    </location>
</feature>
<feature type="region of interest" description="Disordered" evidence="1">
    <location>
        <begin position="430"/>
        <end position="460"/>
    </location>
</feature>
<feature type="region of interest" description="Disordered" evidence="1">
    <location>
        <begin position="2291"/>
        <end position="2341"/>
    </location>
</feature>
<name>A0ABN7P1R6_TIMPD</name>
<feature type="region of interest" description="Disordered" evidence="1">
    <location>
        <begin position="603"/>
        <end position="650"/>
    </location>
</feature>
<keyword evidence="3" id="KW-1185">Reference proteome</keyword>
<gene>
    <name evidence="2" type="ORF">TPAB3V08_LOCUS7623</name>
</gene>
<feature type="region of interest" description="Disordered" evidence="1">
    <location>
        <begin position="1403"/>
        <end position="1428"/>
    </location>
</feature>
<feature type="compositionally biased region" description="Basic and acidic residues" evidence="1">
    <location>
        <begin position="868"/>
        <end position="884"/>
    </location>
</feature>
<proteinExistence type="predicted"/>
<feature type="region of interest" description="Disordered" evidence="1">
    <location>
        <begin position="288"/>
        <end position="310"/>
    </location>
</feature>
<feature type="region of interest" description="Disordered" evidence="1">
    <location>
        <begin position="859"/>
        <end position="895"/>
    </location>
</feature>